<organism evidence="2 3">
    <name type="scientific">Thermococcus barophilus (strain DSM 11836 / MP)</name>
    <dbReference type="NCBI Taxonomy" id="391623"/>
    <lineage>
        <taxon>Archaea</taxon>
        <taxon>Methanobacteriati</taxon>
        <taxon>Methanobacteriota</taxon>
        <taxon>Thermococci</taxon>
        <taxon>Thermococcales</taxon>
        <taxon>Thermococcaceae</taxon>
        <taxon>Thermococcus</taxon>
    </lineage>
</organism>
<dbReference type="PROSITE" id="PS50234">
    <property type="entry name" value="VWFA"/>
    <property type="match status" value="1"/>
</dbReference>
<dbReference type="HOGENOM" id="CLU_243766_0_0_2"/>
<dbReference type="eggNOG" id="arCOG02902">
    <property type="taxonomic scope" value="Archaea"/>
</dbReference>
<dbReference type="Gene3D" id="3.40.50.410">
    <property type="entry name" value="von Willebrand factor, type A domain"/>
    <property type="match status" value="1"/>
</dbReference>
<reference evidence="2 3" key="1">
    <citation type="journal article" date="2011" name="J. Bacteriol.">
        <title>Complete genome sequence of the hyperthermophilic, piezophilic, heterotrophic, and carboxydotrophic archaeon Thermococcus barophilus MP.</title>
        <authorList>
            <person name="Vannier P."/>
            <person name="Marteinsson V.T."/>
            <person name="Fridjonsson O.H."/>
            <person name="Oger P."/>
            <person name="Jebbar M."/>
        </authorList>
    </citation>
    <scope>NUCLEOTIDE SEQUENCE [LARGE SCALE GENOMIC DNA]</scope>
    <source>
        <strain evidence="3">DSM 11836 / MP</strain>
    </source>
</reference>
<dbReference type="EMBL" id="CP002372">
    <property type="protein sequence ID" value="ADT85100.1"/>
    <property type="molecule type" value="Genomic_DNA"/>
</dbReference>
<dbReference type="RefSeq" id="WP_013468396.1">
    <property type="nucleotide sequence ID" value="NC_014804.1"/>
</dbReference>
<dbReference type="SUPFAM" id="SSF53300">
    <property type="entry name" value="vWA-like"/>
    <property type="match status" value="1"/>
</dbReference>
<dbReference type="Proteomes" id="UP000007478">
    <property type="component" value="Chromosome"/>
</dbReference>
<dbReference type="InterPro" id="IPR002035">
    <property type="entry name" value="VWF_A"/>
</dbReference>
<dbReference type="CDD" id="cd00198">
    <property type="entry name" value="vWFA"/>
    <property type="match status" value="1"/>
</dbReference>
<protein>
    <recommendedName>
        <fullName evidence="1">VWFA domain-containing protein</fullName>
    </recommendedName>
</protein>
<dbReference type="PANTHER" id="PTHR36194">
    <property type="entry name" value="S-LAYER-LIKE PROTEIN"/>
    <property type="match status" value="1"/>
</dbReference>
<dbReference type="eggNOG" id="arCOG03264">
    <property type="taxonomic scope" value="Archaea"/>
</dbReference>
<dbReference type="GeneID" id="10042441"/>
<evidence type="ECO:0000313" key="2">
    <source>
        <dbReference type="EMBL" id="ADT85100.1"/>
    </source>
</evidence>
<proteinExistence type="predicted"/>
<dbReference type="eggNOG" id="arCOG08355">
    <property type="taxonomic scope" value="Archaea"/>
</dbReference>
<dbReference type="OrthoDB" id="102638at2157"/>
<gene>
    <name evidence="2" type="ordered locus">TERMP_02126</name>
</gene>
<feature type="domain" description="VWFA" evidence="1">
    <location>
        <begin position="92"/>
        <end position="264"/>
    </location>
</feature>
<dbReference type="InterPro" id="IPR013229">
    <property type="entry name" value="PEGA"/>
</dbReference>
<dbReference type="InterPro" id="IPR036465">
    <property type="entry name" value="vWFA_dom_sf"/>
</dbReference>
<dbReference type="PANTHER" id="PTHR36194:SF1">
    <property type="entry name" value="S-LAYER-LIKE PROTEIN"/>
    <property type="match status" value="1"/>
</dbReference>
<dbReference type="Pfam" id="PF08308">
    <property type="entry name" value="PEGA"/>
    <property type="match status" value="2"/>
</dbReference>
<evidence type="ECO:0000313" key="3">
    <source>
        <dbReference type="Proteomes" id="UP000007478"/>
    </source>
</evidence>
<name>F0LM01_THEBM</name>
<dbReference type="KEGG" id="tba:TERMP_02126"/>
<accession>F0LM01</accession>
<sequence>MKKELQCLLIISLLLMSLGTVPAFQGNYVEAGSENVFITVDSSNFPSEVVLRISLNVSETLSAENFEVYENGVRQQITGVYYTGEGLIMPIDVVFIIDRSDSMDSYIEAIKNSAYQFSYDLERIGGENVRFALVTFANYDDARIDLPLTNNVSEFVEALNSIYTAGGTEWSFGGILKALDLEFNPNAQKVFIVVTDEDDQSPYSVEEVANNLTAEGVLLALVYNHRDGQKLSALSEMIGALDIDISEVQQNGFEEVLHYITTTIGQQYQIVYTPTNQSMDGGERLVKVIINLPDGTYMEANVSYIAKERSIKRYEKVMLTDQEILNILGDIAQWFDESNRYLSMMVDNYQNINLASASYYSMIHREYIPPLPLEEPREFNEFLSKINDLPDSPANTREVENLLMYFTLALNEEGDSLTLKNGTTNVTITLWRVIGFPLVPVVSSEYPIGTPQIRTGEIYKISIQDVLRNSTFYISHSVSKGSPRFQQVEIQDLKIPVEPIEISTLYERVTIYQPMEVDNNAYLVPKIEMEKIIGGVRGKNGAILAAPMSSTVKTLTDYIVEQEYGYKTFKSTSVDPFSSLYIYAGVSGIIEAKVKFLFWRLLGIGGGLDVQFRYYPVRDRMTIRLGSRVGIESIAGEIWLIRGVETASISNASEIGDMVKLWFLYTFTDIPLLDQLAYGELQKTILDAEYSKRSEFLNSTYLFAVVEKSLNFGKLPGQSFVTMSQWDRWSRSPHSKLTVTQVSSIKNNLYRRSFQNYVYKFEEGIKISYPIITVKAEVPLVMAYEIPSVVSAGIFGTVKASAGVSTMLYGYQIVDPVASTSVGTYIMNVSLISESPVDTNSDGLFDGLRLTIEIHSNATGEYNGLFYLLANNTVIVAWPADLSITNSFTLLEILIPSQYLYYTNYTGPFDVGLIIEDENGSIVYSNFSLGRTNSYDYRQFEHVTPQFDFRYVPVDSDKDGKYDEIQVNITELNNLTGITISPILMAPSWMVYLNSTNLTSTSVYTTYIDGMHVRKFMGNFSFMIHVTNKTSGIYLGSYNWSINVDPMKFESAYPTIVDVIPRTINYKPAVTFTVNVSRDSNISIILKYSVGGLVYDTWGYFENVTPGIQNFTVFLDPSAFVLNNTRKATLLSATLITNDLTTDSVKINKEVSFFLLSRADILNIDQNLNAVKKLLNMTIDLISYEDVNSTVVVVLSSGNVTLTNLAYPEMHEKTILELPVTFNLSGILSNVSENGTLSVIMYDENGELLKMKTVNVDLSPLFTPGHLRVYSNPSGASVYINNVYFGTTPLEVDLLPGEYTLELSKEGYQKLIISVTINSGESKTIYATLSPGFLPATLEISSFPSGAKVYIDDELKGLTPLTVEVSPGTHTVKLIRDGYHEYVTTLTIDQGETITINVRLTPLVNYAPFSIGDYTTVVNNASSVFFVFNNYGTPDAFSVSQYVSRTLPIDKRAVSRLAREFDFNEVASNDLIISVGGPLVNNVTARYDNASAVHMSISGGSITIVTPQENITWIVPRPWWNVTEGYFIIQAFYDREFNTTVFTIYGTDADSTAAGAYYFLTEVYPNIAAYNSISYIVGKWEDTEAGADIPLPGANLGDTSGFSAGDTITVIFIG</sequence>
<dbReference type="PATRIC" id="fig|391623.17.peg.2123"/>
<dbReference type="Pfam" id="PF00092">
    <property type="entry name" value="VWA"/>
    <property type="match status" value="1"/>
</dbReference>
<evidence type="ECO:0000259" key="1">
    <source>
        <dbReference type="PROSITE" id="PS50234"/>
    </source>
</evidence>
<keyword evidence="3" id="KW-1185">Reference proteome</keyword>
<dbReference type="SMART" id="SM00327">
    <property type="entry name" value="VWA"/>
    <property type="match status" value="1"/>
</dbReference>